<dbReference type="Pfam" id="PF01368">
    <property type="entry name" value="DHH"/>
    <property type="match status" value="1"/>
</dbReference>
<keyword evidence="3" id="KW-0540">Nuclease</keyword>
<gene>
    <name evidence="9" type="ORF">A2196_02130</name>
</gene>
<keyword evidence="5 9" id="KW-0269">Exonuclease</keyword>
<dbReference type="Pfam" id="PF02272">
    <property type="entry name" value="DHHA1"/>
    <property type="match status" value="1"/>
</dbReference>
<proteinExistence type="inferred from homology"/>
<evidence type="ECO:0000256" key="5">
    <source>
        <dbReference type="ARBA" id="ARBA00022839"/>
    </source>
</evidence>
<organism evidence="9 10">
    <name type="scientific">Candidatus Curtissbacteria bacterium RIFOXYA1_FULL_41_14</name>
    <dbReference type="NCBI Taxonomy" id="1797737"/>
    <lineage>
        <taxon>Bacteria</taxon>
        <taxon>Candidatus Curtissiibacteriota</taxon>
    </lineage>
</organism>
<feature type="domain" description="DHHA1" evidence="7">
    <location>
        <begin position="334"/>
        <end position="421"/>
    </location>
</feature>
<dbReference type="InterPro" id="IPR003156">
    <property type="entry name" value="DHHA1_dom"/>
</dbReference>
<dbReference type="AlphaFoldDB" id="A0A1F5HC53"/>
<dbReference type="Gene3D" id="3.90.1640.30">
    <property type="match status" value="1"/>
</dbReference>
<dbReference type="STRING" id="1797737.A2196_02130"/>
<evidence type="ECO:0000256" key="3">
    <source>
        <dbReference type="ARBA" id="ARBA00022722"/>
    </source>
</evidence>
<dbReference type="GO" id="GO:0008409">
    <property type="term" value="F:5'-3' exonuclease activity"/>
    <property type="evidence" value="ECO:0007669"/>
    <property type="project" value="InterPro"/>
</dbReference>
<dbReference type="InterPro" id="IPR051673">
    <property type="entry name" value="SSDNA_exonuclease_RecJ"/>
</dbReference>
<dbReference type="NCBIfam" id="TIGR00644">
    <property type="entry name" value="recJ"/>
    <property type="match status" value="1"/>
</dbReference>
<dbReference type="Pfam" id="PF17768">
    <property type="entry name" value="RecJ_OB"/>
    <property type="match status" value="1"/>
</dbReference>
<accession>A0A1F5HC53</accession>
<evidence type="ECO:0000259" key="6">
    <source>
        <dbReference type="Pfam" id="PF01368"/>
    </source>
</evidence>
<comment type="caution">
    <text evidence="9">The sequence shown here is derived from an EMBL/GenBank/DDBJ whole genome shotgun (WGS) entry which is preliminary data.</text>
</comment>
<dbReference type="Gene3D" id="3.10.310.30">
    <property type="match status" value="1"/>
</dbReference>
<dbReference type="GO" id="GO:0003676">
    <property type="term" value="F:nucleic acid binding"/>
    <property type="evidence" value="ECO:0007669"/>
    <property type="project" value="InterPro"/>
</dbReference>
<evidence type="ECO:0000256" key="1">
    <source>
        <dbReference type="ARBA" id="ARBA00005915"/>
    </source>
</evidence>
<sequence>MVTHIWNVISPSVSNKGKNWLPSLLAKNRGLTSKKKLEEFLNPKFEQILEVKLTDVEKALKRISKAISSKEKVIIYSDYDADGICGTAILWETLHDLGADTLPYVPHRIKEGYGLSKEAISELAKKKVKLIITVDHGVAAVDQVDHAKDLGIDVIVTDHHILPKKLPKAVALVHSTDLCGAGVAWRLAYEISEKLKPSYRENLIEKLELASIATVADLVPLLGANRAIVKLGLEKISKTSRPGLQALIRETSISGQIGTFEIGHIIAPRINAMGRIEHAIDALRLICAKNQDQAASLARLLCKTNTKRQDLTSKIIQEAKVMVNGESPIGVISHPNWHEGIIGLVAARLMEIHNKPMIVISQGETFSKGSARSVAGFNIVEAISKSSNLVLNVGGHPMAAGFTIETCHIQSFSDSINYYAKGKLSVESLARKLSIECELQLDDISRNTLEIIDEFEPFGVGNREPLFLTKGMLVEDVRCVGQKNDHLKLQIDGFSAIGFNMGEFRSQIRPGYSVDAVYTLAEDRYNGNNAIQLKLRDLKIKS</sequence>
<dbReference type="GO" id="GO:0006310">
    <property type="term" value="P:DNA recombination"/>
    <property type="evidence" value="ECO:0007669"/>
    <property type="project" value="InterPro"/>
</dbReference>
<evidence type="ECO:0000313" key="10">
    <source>
        <dbReference type="Proteomes" id="UP000176751"/>
    </source>
</evidence>
<dbReference type="EMBL" id="MFCA01000025">
    <property type="protein sequence ID" value="OGE01660.1"/>
    <property type="molecule type" value="Genomic_DNA"/>
</dbReference>
<reference evidence="9 10" key="1">
    <citation type="journal article" date="2016" name="Nat. Commun.">
        <title>Thousands of microbial genomes shed light on interconnected biogeochemical processes in an aquifer system.</title>
        <authorList>
            <person name="Anantharaman K."/>
            <person name="Brown C.T."/>
            <person name="Hug L.A."/>
            <person name="Sharon I."/>
            <person name="Castelle C.J."/>
            <person name="Probst A.J."/>
            <person name="Thomas B.C."/>
            <person name="Singh A."/>
            <person name="Wilkins M.J."/>
            <person name="Karaoz U."/>
            <person name="Brodie E.L."/>
            <person name="Williams K.H."/>
            <person name="Hubbard S.S."/>
            <person name="Banfield J.F."/>
        </authorList>
    </citation>
    <scope>NUCLEOTIDE SEQUENCE [LARGE SCALE GENOMIC DNA]</scope>
</reference>
<dbReference type="SUPFAM" id="SSF64182">
    <property type="entry name" value="DHH phosphoesterases"/>
    <property type="match status" value="1"/>
</dbReference>
<dbReference type="GO" id="GO:0006281">
    <property type="term" value="P:DNA repair"/>
    <property type="evidence" value="ECO:0007669"/>
    <property type="project" value="InterPro"/>
</dbReference>
<dbReference type="InterPro" id="IPR001667">
    <property type="entry name" value="DDH_dom"/>
</dbReference>
<dbReference type="Proteomes" id="UP000176751">
    <property type="component" value="Unassembled WGS sequence"/>
</dbReference>
<feature type="domain" description="RecJ OB" evidence="8">
    <location>
        <begin position="435"/>
        <end position="537"/>
    </location>
</feature>
<comment type="similarity">
    <text evidence="1">Belongs to the RecJ family.</text>
</comment>
<name>A0A1F5HC53_9BACT</name>
<dbReference type="InterPro" id="IPR041122">
    <property type="entry name" value="RecJ_OB"/>
</dbReference>
<evidence type="ECO:0000259" key="8">
    <source>
        <dbReference type="Pfam" id="PF17768"/>
    </source>
</evidence>
<evidence type="ECO:0000259" key="7">
    <source>
        <dbReference type="Pfam" id="PF02272"/>
    </source>
</evidence>
<evidence type="ECO:0000256" key="2">
    <source>
        <dbReference type="ARBA" id="ARBA00019841"/>
    </source>
</evidence>
<keyword evidence="4" id="KW-0378">Hydrolase</keyword>
<dbReference type="InterPro" id="IPR004610">
    <property type="entry name" value="RecJ"/>
</dbReference>
<protein>
    <recommendedName>
        <fullName evidence="2">Single-stranded-DNA-specific exonuclease RecJ</fullName>
    </recommendedName>
</protein>
<feature type="domain" description="DDH" evidence="6">
    <location>
        <begin position="72"/>
        <end position="193"/>
    </location>
</feature>
<dbReference type="PANTHER" id="PTHR30255">
    <property type="entry name" value="SINGLE-STRANDED-DNA-SPECIFIC EXONUCLEASE RECJ"/>
    <property type="match status" value="1"/>
</dbReference>
<evidence type="ECO:0000256" key="4">
    <source>
        <dbReference type="ARBA" id="ARBA00022801"/>
    </source>
</evidence>
<dbReference type="InterPro" id="IPR038763">
    <property type="entry name" value="DHH_sf"/>
</dbReference>
<dbReference type="PANTHER" id="PTHR30255:SF2">
    <property type="entry name" value="SINGLE-STRANDED-DNA-SPECIFIC EXONUCLEASE RECJ"/>
    <property type="match status" value="1"/>
</dbReference>
<evidence type="ECO:0000313" key="9">
    <source>
        <dbReference type="EMBL" id="OGE01660.1"/>
    </source>
</evidence>